<dbReference type="Pfam" id="PF05368">
    <property type="entry name" value="NmrA"/>
    <property type="match status" value="1"/>
</dbReference>
<feature type="domain" description="NmrA-like" evidence="4">
    <location>
        <begin position="3"/>
        <end position="237"/>
    </location>
</feature>
<dbReference type="InterPro" id="IPR036291">
    <property type="entry name" value="NAD(P)-bd_dom_sf"/>
</dbReference>
<protein>
    <recommendedName>
        <fullName evidence="4">NmrA-like domain-containing protein</fullName>
    </recommendedName>
</protein>
<dbReference type="InterPro" id="IPR008030">
    <property type="entry name" value="NmrA-like"/>
</dbReference>
<evidence type="ECO:0000259" key="4">
    <source>
        <dbReference type="Pfam" id="PF05368"/>
    </source>
</evidence>
<dbReference type="PANTHER" id="PTHR47706:SF4">
    <property type="entry name" value="NMRA-LIKE DOMAIN-CONTAINING PROTEIN"/>
    <property type="match status" value="1"/>
</dbReference>
<dbReference type="OrthoDB" id="10000533at2759"/>
<dbReference type="Gene3D" id="3.40.50.720">
    <property type="entry name" value="NAD(P)-binding Rossmann-like Domain"/>
    <property type="match status" value="1"/>
</dbReference>
<dbReference type="EMBL" id="LHQQ01000020">
    <property type="protein sequence ID" value="KOS47148.1"/>
    <property type="molecule type" value="Genomic_DNA"/>
</dbReference>
<evidence type="ECO:0000256" key="1">
    <source>
        <dbReference type="ARBA" id="ARBA00005725"/>
    </source>
</evidence>
<evidence type="ECO:0000256" key="3">
    <source>
        <dbReference type="ARBA" id="ARBA00023002"/>
    </source>
</evidence>
<keyword evidence="3" id="KW-0560">Oxidoreductase</keyword>
<name>A0A0M8P875_9EURO</name>
<dbReference type="PANTHER" id="PTHR47706">
    <property type="entry name" value="NMRA-LIKE FAMILY PROTEIN"/>
    <property type="match status" value="1"/>
</dbReference>
<evidence type="ECO:0000313" key="6">
    <source>
        <dbReference type="Proteomes" id="UP000037696"/>
    </source>
</evidence>
<dbReference type="GO" id="GO:0016491">
    <property type="term" value="F:oxidoreductase activity"/>
    <property type="evidence" value="ECO:0007669"/>
    <property type="project" value="UniProtKB-KW"/>
</dbReference>
<sequence>MTVIAVAGGAGGVGKTIVEKLLDSKFGVVVLSRSVKQDLSSQNIQNVQVNYQDIPSMTRVLERHNIHTVISAIGLVSDETSQSQLNLIEAAKNSASTKRFIPSEYSFVQTTELLPIDPSIQYWLDAADRLKASGLQYTRVIPGFFMDYWGMPHVQTHLQPFTFGIDIFSGTAAIPGDGNNVICMTYTYDMATYLVKALDLDEWPEFTVIVGDEVTYNQVLSMAEEFTGKHIARPYVRYTNNLIIISETGKKFKVTYDSLEQIKTGHVTVPPQPEGIEYSTDELKEATALVSRLTVNNVFQLPGDRLNTRFPEVKPVTMRQFLHNAWNRNSA</sequence>
<dbReference type="AlphaFoldDB" id="A0A0M8P875"/>
<dbReference type="InterPro" id="IPR051609">
    <property type="entry name" value="NmrA/Isoflavone_reductase-like"/>
</dbReference>
<reference evidence="5 6" key="1">
    <citation type="submission" date="2015-08" db="EMBL/GenBank/DDBJ databases">
        <title>Genome sequencing of Penicillium nordicum.</title>
        <authorList>
            <person name="Nguyen H.D."/>
            <person name="Seifert K.A."/>
        </authorList>
    </citation>
    <scope>NUCLEOTIDE SEQUENCE [LARGE SCALE GENOMIC DNA]</scope>
    <source>
        <strain evidence="5 6">DAOMC 185683</strain>
    </source>
</reference>
<comment type="similarity">
    <text evidence="1">Belongs to the NmrA-type oxidoreductase family. Isoflavone reductase subfamily.</text>
</comment>
<dbReference type="Gene3D" id="3.90.25.10">
    <property type="entry name" value="UDP-galactose 4-epimerase, domain 1"/>
    <property type="match status" value="1"/>
</dbReference>
<comment type="caution">
    <text evidence="5">The sequence shown here is derived from an EMBL/GenBank/DDBJ whole genome shotgun (WGS) entry which is preliminary data.</text>
</comment>
<proteinExistence type="inferred from homology"/>
<dbReference type="SUPFAM" id="SSF51735">
    <property type="entry name" value="NAD(P)-binding Rossmann-fold domains"/>
    <property type="match status" value="1"/>
</dbReference>
<accession>A0A0M8P875</accession>
<dbReference type="Proteomes" id="UP000037696">
    <property type="component" value="Unassembled WGS sequence"/>
</dbReference>
<keyword evidence="2" id="KW-0521">NADP</keyword>
<gene>
    <name evidence="5" type="ORF">ACN38_g1939</name>
</gene>
<evidence type="ECO:0000313" key="5">
    <source>
        <dbReference type="EMBL" id="KOS47148.1"/>
    </source>
</evidence>
<evidence type="ECO:0000256" key="2">
    <source>
        <dbReference type="ARBA" id="ARBA00022857"/>
    </source>
</evidence>
<organism evidence="5 6">
    <name type="scientific">Penicillium nordicum</name>
    <dbReference type="NCBI Taxonomy" id="229535"/>
    <lineage>
        <taxon>Eukaryota</taxon>
        <taxon>Fungi</taxon>
        <taxon>Dikarya</taxon>
        <taxon>Ascomycota</taxon>
        <taxon>Pezizomycotina</taxon>
        <taxon>Eurotiomycetes</taxon>
        <taxon>Eurotiomycetidae</taxon>
        <taxon>Eurotiales</taxon>
        <taxon>Aspergillaceae</taxon>
        <taxon>Penicillium</taxon>
    </lineage>
</organism>
<keyword evidence="6" id="KW-1185">Reference proteome</keyword>